<dbReference type="RefSeq" id="XP_028872999.1">
    <property type="nucleotide sequence ID" value="XM_029017833.1"/>
</dbReference>
<keyword evidence="2" id="KW-0812">Transmembrane</keyword>
<feature type="transmembrane region" description="Helical" evidence="2">
    <location>
        <begin position="12"/>
        <end position="28"/>
    </location>
</feature>
<keyword evidence="2" id="KW-1133">Transmembrane helix</keyword>
<evidence type="ECO:0000313" key="4">
    <source>
        <dbReference type="Proteomes" id="UP000186176"/>
    </source>
</evidence>
<feature type="compositionally biased region" description="Basic and acidic residues" evidence="1">
    <location>
        <begin position="368"/>
        <end position="382"/>
    </location>
</feature>
<keyword evidence="2" id="KW-0472">Membrane</keyword>
<protein>
    <submittedName>
        <fullName evidence="3">Uncharacterized protein</fullName>
    </submittedName>
</protein>
<keyword evidence="4" id="KW-1185">Reference proteome</keyword>
<name>A0A1J4MD08_9CRYT</name>
<dbReference type="VEuPathDB" id="CryptoDB:cubi_00820"/>
<organism evidence="3 4">
    <name type="scientific">Cryptosporidium ubiquitum</name>
    <dbReference type="NCBI Taxonomy" id="857276"/>
    <lineage>
        <taxon>Eukaryota</taxon>
        <taxon>Sar</taxon>
        <taxon>Alveolata</taxon>
        <taxon>Apicomplexa</taxon>
        <taxon>Conoidasida</taxon>
        <taxon>Coccidia</taxon>
        <taxon>Eucoccidiorida</taxon>
        <taxon>Eimeriorina</taxon>
        <taxon>Cryptosporidiidae</taxon>
        <taxon>Cryptosporidium</taxon>
    </lineage>
</organism>
<dbReference type="OrthoDB" id="341631at2759"/>
<accession>A0A1J4MD08</accession>
<comment type="caution">
    <text evidence="3">The sequence shown here is derived from an EMBL/GenBank/DDBJ whole genome shotgun (WGS) entry which is preliminary data.</text>
</comment>
<sequence>MVVWKRTILFRYIYVIILLGISLIFVSAEEIQNPNESSQISTCTKVSLEKKPGEFLVESSLRFPTLKSLFSWMESLDHFYSAFTKDFETISDSIPPKDEYELHAITMSAYSSVLECFGIINELTVLYKSSILEQDSEMFLESSYLSINGLVQDCLTPCKDLLLKSYIRLHELVFESGKIHSPTSLKFSERIIELYDKIWETLTILLGYTTMIKESQNLTLQNRSEIQKSLESFELKQDNSPSEQLKLNILKRKMVDNNRNENLFNLLLSFFEGNFALTVQIAEMESLITAENKRSISELEESIKNIEKSMKHEEKKEEGSAMQLISILKGEINSRSEILVRQISGSPIYLQKYDLDLSSIFKKLSLKESQTDSNEQHKSDEEIKADEDDQADQNKVE</sequence>
<reference evidence="3 4" key="1">
    <citation type="submission" date="2016-10" db="EMBL/GenBank/DDBJ databases">
        <title>Reductive evolution of mitochondrial metabolism and differential evolution of invasion-related proteins in Cryptosporidium.</title>
        <authorList>
            <person name="Liu S."/>
            <person name="Roellig D.M."/>
            <person name="Guo Y."/>
            <person name="Li N."/>
            <person name="Frace M.A."/>
            <person name="Tang K."/>
            <person name="Zhang L."/>
            <person name="Feng Y."/>
            <person name="Xiao L."/>
        </authorList>
    </citation>
    <scope>NUCLEOTIDE SEQUENCE [LARGE SCALE GENOMIC DNA]</scope>
    <source>
        <strain evidence="3">39726</strain>
    </source>
</reference>
<proteinExistence type="predicted"/>
<gene>
    <name evidence="3" type="ORF">cubi_00820</name>
</gene>
<dbReference type="EMBL" id="LRBP01000037">
    <property type="protein sequence ID" value="OII70892.1"/>
    <property type="molecule type" value="Genomic_DNA"/>
</dbReference>
<dbReference type="Proteomes" id="UP000186176">
    <property type="component" value="Unassembled WGS sequence"/>
</dbReference>
<evidence type="ECO:0000256" key="2">
    <source>
        <dbReference type="SAM" id="Phobius"/>
    </source>
</evidence>
<dbReference type="AlphaFoldDB" id="A0A1J4MD08"/>
<evidence type="ECO:0000256" key="1">
    <source>
        <dbReference type="SAM" id="MobiDB-lite"/>
    </source>
</evidence>
<feature type="region of interest" description="Disordered" evidence="1">
    <location>
        <begin position="368"/>
        <end position="397"/>
    </location>
</feature>
<dbReference type="GeneID" id="39977612"/>
<evidence type="ECO:0000313" key="3">
    <source>
        <dbReference type="EMBL" id="OII70892.1"/>
    </source>
</evidence>